<sequence>MGEDQIVESERNKAVFPPTQEGESSHFFAYLVSTALLVAILYIGYHNKRKLFAFLLEGRRARNTRRPKTSGYQKLDYH</sequence>
<proteinExistence type="predicted"/>
<feature type="transmembrane region" description="Helical" evidence="2">
    <location>
        <begin position="27"/>
        <end position="45"/>
    </location>
</feature>
<evidence type="ECO:0000256" key="1">
    <source>
        <dbReference type="SAM" id="MobiDB-lite"/>
    </source>
</evidence>
<dbReference type="InterPro" id="IPR037645">
    <property type="entry name" value="KCT2"/>
</dbReference>
<reference evidence="3" key="1">
    <citation type="submission" date="2020-07" db="EMBL/GenBank/DDBJ databases">
        <title>Clarias magur genome sequencing, assembly and annotation.</title>
        <authorList>
            <person name="Kushwaha B."/>
            <person name="Kumar R."/>
            <person name="Das P."/>
            <person name="Joshi C.G."/>
            <person name="Kumar D."/>
            <person name="Nagpure N.S."/>
            <person name="Pandey M."/>
            <person name="Agarwal S."/>
            <person name="Srivastava S."/>
            <person name="Singh M."/>
            <person name="Sahoo L."/>
            <person name="Jayasankar P."/>
            <person name="Meher P.K."/>
            <person name="Koringa P.G."/>
            <person name="Iquebal M.A."/>
            <person name="Das S.P."/>
            <person name="Bit A."/>
            <person name="Patnaik S."/>
            <person name="Patel N."/>
            <person name="Shah T.M."/>
            <person name="Hinsu A."/>
            <person name="Jena J.K."/>
        </authorList>
    </citation>
    <scope>NUCLEOTIDE SEQUENCE</scope>
    <source>
        <strain evidence="3">CIFAMagur01</strain>
        <tissue evidence="3">Testis</tissue>
    </source>
</reference>
<dbReference type="AlphaFoldDB" id="A0A8J4WTA2"/>
<evidence type="ECO:0000313" key="3">
    <source>
        <dbReference type="EMBL" id="KAF5890102.1"/>
    </source>
</evidence>
<dbReference type="Pfam" id="PF17818">
    <property type="entry name" value="KCT2"/>
    <property type="match status" value="1"/>
</dbReference>
<keyword evidence="2" id="KW-0812">Transmembrane</keyword>
<dbReference type="EMBL" id="QNUK01000726">
    <property type="protein sequence ID" value="KAF5890102.1"/>
    <property type="molecule type" value="Genomic_DNA"/>
</dbReference>
<protein>
    <submittedName>
        <fullName evidence="3">Trans-Golgi network integral membrane protein 2</fullName>
    </submittedName>
</protein>
<feature type="region of interest" description="Disordered" evidence="1">
    <location>
        <begin position="1"/>
        <end position="20"/>
    </location>
</feature>
<organism evidence="3 4">
    <name type="scientific">Clarias magur</name>
    <name type="common">Asian catfish</name>
    <name type="synonym">Macropteronotus magur</name>
    <dbReference type="NCBI Taxonomy" id="1594786"/>
    <lineage>
        <taxon>Eukaryota</taxon>
        <taxon>Metazoa</taxon>
        <taxon>Chordata</taxon>
        <taxon>Craniata</taxon>
        <taxon>Vertebrata</taxon>
        <taxon>Euteleostomi</taxon>
        <taxon>Actinopterygii</taxon>
        <taxon>Neopterygii</taxon>
        <taxon>Teleostei</taxon>
        <taxon>Ostariophysi</taxon>
        <taxon>Siluriformes</taxon>
        <taxon>Clariidae</taxon>
        <taxon>Clarias</taxon>
    </lineage>
</organism>
<comment type="caution">
    <text evidence="3">The sequence shown here is derived from an EMBL/GenBank/DDBJ whole genome shotgun (WGS) entry which is preliminary data.</text>
</comment>
<keyword evidence="2" id="KW-1133">Transmembrane helix</keyword>
<keyword evidence="4" id="KW-1185">Reference proteome</keyword>
<evidence type="ECO:0000256" key="2">
    <source>
        <dbReference type="SAM" id="Phobius"/>
    </source>
</evidence>
<dbReference type="PANTHER" id="PTHR16502:SF0">
    <property type="entry name" value="KERATINOCYTE-ASSOCIATED TRANSMEMBRANE PROTEIN 2"/>
    <property type="match status" value="1"/>
</dbReference>
<gene>
    <name evidence="3" type="primary">tgoln2</name>
    <name evidence="3" type="ORF">DAT39_020189</name>
</gene>
<keyword evidence="2" id="KW-0472">Membrane</keyword>
<name>A0A8J4WTA2_CLAMG</name>
<evidence type="ECO:0000313" key="4">
    <source>
        <dbReference type="Proteomes" id="UP000727407"/>
    </source>
</evidence>
<dbReference type="PANTHER" id="PTHR16502">
    <property type="entry name" value="KERATINOCYTE-ASSOCIATED TRANSMEMBRANE PROTEIN 2"/>
    <property type="match status" value="1"/>
</dbReference>
<dbReference type="Proteomes" id="UP000727407">
    <property type="component" value="Unassembled WGS sequence"/>
</dbReference>
<dbReference type="OrthoDB" id="5846619at2759"/>
<accession>A0A8J4WTA2</accession>